<organism evidence="1 2">
    <name type="scientific">Roseibium hamelinense</name>
    <dbReference type="NCBI Taxonomy" id="150831"/>
    <lineage>
        <taxon>Bacteria</taxon>
        <taxon>Pseudomonadati</taxon>
        <taxon>Pseudomonadota</taxon>
        <taxon>Alphaproteobacteria</taxon>
        <taxon>Hyphomicrobiales</taxon>
        <taxon>Stappiaceae</taxon>
        <taxon>Roseibium</taxon>
    </lineage>
</organism>
<comment type="caution">
    <text evidence="1">The sequence shown here is derived from an EMBL/GenBank/DDBJ whole genome shotgun (WGS) entry which is preliminary data.</text>
</comment>
<gene>
    <name evidence="1" type="ORF">JM93_00999</name>
</gene>
<name>A0A562T9R1_9HYPH</name>
<dbReference type="Proteomes" id="UP000320593">
    <property type="component" value="Unassembled WGS sequence"/>
</dbReference>
<dbReference type="AlphaFoldDB" id="A0A562T9R1"/>
<protein>
    <submittedName>
        <fullName evidence="1">Uncharacterized protein</fullName>
    </submittedName>
</protein>
<evidence type="ECO:0000313" key="1">
    <source>
        <dbReference type="EMBL" id="TWI90023.1"/>
    </source>
</evidence>
<reference evidence="1 2" key="1">
    <citation type="submission" date="2019-07" db="EMBL/GenBank/DDBJ databases">
        <title>Genomic Encyclopedia of Archaeal and Bacterial Type Strains, Phase II (KMG-II): from individual species to whole genera.</title>
        <authorList>
            <person name="Goeker M."/>
        </authorList>
    </citation>
    <scope>NUCLEOTIDE SEQUENCE [LARGE SCALE GENOMIC DNA]</scope>
    <source>
        <strain evidence="1 2">ATCC BAA-252</strain>
    </source>
</reference>
<proteinExistence type="predicted"/>
<sequence length="172" mass="18999">MDPMVKPWDDAVYVDGPRHLLLHPPHVMRDLPASRALGHRHRHTHCRHPRLDRGSIPRWLHPISRACGAGTEWIPWSSHGMTRCLLMGRATYSSVLPHLMRDLPASRALAHRHRHSLSTTSDVIPASCGDPLAAEGRDRDPSLRPVADPNCSLAGAGQWIRSLPISASWGGG</sequence>
<dbReference type="EMBL" id="VLLF01000002">
    <property type="protein sequence ID" value="TWI90023.1"/>
    <property type="molecule type" value="Genomic_DNA"/>
</dbReference>
<keyword evidence="2" id="KW-1185">Reference proteome</keyword>
<accession>A0A562T9R1</accession>
<evidence type="ECO:0000313" key="2">
    <source>
        <dbReference type="Proteomes" id="UP000320593"/>
    </source>
</evidence>